<dbReference type="InterPro" id="IPR001005">
    <property type="entry name" value="SANT/Myb"/>
</dbReference>
<feature type="compositionally biased region" description="Acidic residues" evidence="1">
    <location>
        <begin position="707"/>
        <end position="716"/>
    </location>
</feature>
<dbReference type="SMART" id="SM00717">
    <property type="entry name" value="SANT"/>
    <property type="match status" value="1"/>
</dbReference>
<feature type="compositionally biased region" description="Polar residues" evidence="1">
    <location>
        <begin position="427"/>
        <end position="442"/>
    </location>
</feature>
<dbReference type="AlphaFoldDB" id="A0A9P4HNA3"/>
<dbReference type="InterPro" id="IPR009057">
    <property type="entry name" value="Homeodomain-like_sf"/>
</dbReference>
<accession>A0A9P4HNA3</accession>
<dbReference type="EMBL" id="ML978737">
    <property type="protein sequence ID" value="KAF2084820.1"/>
    <property type="molecule type" value="Genomic_DNA"/>
</dbReference>
<reference evidence="3" key="1">
    <citation type="journal article" date="2020" name="Stud. Mycol.">
        <title>101 Dothideomycetes genomes: a test case for predicting lifestyles and emergence of pathogens.</title>
        <authorList>
            <person name="Haridas S."/>
            <person name="Albert R."/>
            <person name="Binder M."/>
            <person name="Bloem J."/>
            <person name="Labutti K."/>
            <person name="Salamov A."/>
            <person name="Andreopoulos B."/>
            <person name="Baker S."/>
            <person name="Barry K."/>
            <person name="Bills G."/>
            <person name="Bluhm B."/>
            <person name="Cannon C."/>
            <person name="Castanera R."/>
            <person name="Culley D."/>
            <person name="Daum C."/>
            <person name="Ezra D."/>
            <person name="Gonzalez J."/>
            <person name="Henrissat B."/>
            <person name="Kuo A."/>
            <person name="Liang C."/>
            <person name="Lipzen A."/>
            <person name="Lutzoni F."/>
            <person name="Magnuson J."/>
            <person name="Mondo S."/>
            <person name="Nolan M."/>
            <person name="Ohm R."/>
            <person name="Pangilinan J."/>
            <person name="Park H.-J."/>
            <person name="Ramirez L."/>
            <person name="Alfaro M."/>
            <person name="Sun H."/>
            <person name="Tritt A."/>
            <person name="Yoshinaga Y."/>
            <person name="Zwiers L.-H."/>
            <person name="Turgeon B."/>
            <person name="Goodwin S."/>
            <person name="Spatafora J."/>
            <person name="Crous P."/>
            <person name="Grigoriev I."/>
        </authorList>
    </citation>
    <scope>NUCLEOTIDE SEQUENCE</scope>
    <source>
        <strain evidence="3">CBS 121410</strain>
    </source>
</reference>
<feature type="compositionally biased region" description="Acidic residues" evidence="1">
    <location>
        <begin position="527"/>
        <end position="541"/>
    </location>
</feature>
<sequence length="716" mass="81261">MQSLRSGRGRTPVEKPARNTRATRSKSVESTDQLDLSTLVEDDAPEDLASKIPTQFLEDEHRDGEEVEDDKAEEPQGDSRFSLSSAMSGTTAMEHTETQTLHDPEDLDADIMLMSLPSLHSRSQVLIRHLTPNGNLEELFTALRNPRSSKSRVLENLWTKFESEKKDFCSGDYIRIDVVSRALFNVESVADITPGTKRPDALLYQANLATLAKRIASIAGDGKTDAAWEILDVEDGLFPRYFMQGYSADDQLPDDTLRLGVEIRTQMAIAVLRNPDEDLEDLDLDQRLESVFCLNGENYRGWGGLGIPGPELPAKVQDMIAKRVDEIKTIFHTSSIEHLEQRFPWKDFVSQLLRWIGDRNVEHETMVKRQGGPEALQSALRKMLDGGSLEEEQAVAYSQTGSADNEPNFDALAEFANENRTRLSGRAVSTQEEPPKSGQSQLDDQEPEHSEEAIALFEKSQRDRAALLQRAEEERATRQKENVPEVPERRNFIDPQKDAQRVSFDESQTSQAIVTTKTGFKRPRLPEDEDAEGEDDDEAFITDERQIQAQAEKRRLAKRPRREPSVETHRSDPEAEPIRPRPDLSQQLRVARQLARRTNTGTSKKRDWTEEEVKQLNEGMARYGHTRQRYADIKRWDEMNGNILEGRTVVNLKDKAVNIVKALLNANPNASLPPGFEHIPLGQYHAKQIRGYDWTTENTVKRRQSEADTEEEEIDE</sequence>
<proteinExistence type="predicted"/>
<feature type="compositionally biased region" description="Acidic residues" evidence="1">
    <location>
        <begin position="65"/>
        <end position="76"/>
    </location>
</feature>
<feature type="region of interest" description="Disordered" evidence="1">
    <location>
        <begin position="423"/>
        <end position="450"/>
    </location>
</feature>
<dbReference type="Proteomes" id="UP000799776">
    <property type="component" value="Unassembled WGS sequence"/>
</dbReference>
<evidence type="ECO:0000313" key="3">
    <source>
        <dbReference type="EMBL" id="KAF2084820.1"/>
    </source>
</evidence>
<feature type="region of interest" description="Disordered" evidence="1">
    <location>
        <begin position="1"/>
        <end position="98"/>
    </location>
</feature>
<evidence type="ECO:0000259" key="2">
    <source>
        <dbReference type="PROSITE" id="PS50090"/>
    </source>
</evidence>
<feature type="region of interest" description="Disordered" evidence="1">
    <location>
        <begin position="471"/>
        <end position="586"/>
    </location>
</feature>
<gene>
    <name evidence="3" type="ORF">K490DRAFT_68408</name>
</gene>
<name>A0A9P4HNA3_9PEZI</name>
<keyword evidence="4" id="KW-1185">Reference proteome</keyword>
<dbReference type="OrthoDB" id="5398572at2759"/>
<feature type="compositionally biased region" description="Polar residues" evidence="1">
    <location>
        <begin position="505"/>
        <end position="518"/>
    </location>
</feature>
<feature type="compositionally biased region" description="Basic and acidic residues" evidence="1">
    <location>
        <begin position="542"/>
        <end position="554"/>
    </location>
</feature>
<evidence type="ECO:0000256" key="1">
    <source>
        <dbReference type="SAM" id="MobiDB-lite"/>
    </source>
</evidence>
<comment type="caution">
    <text evidence="3">The sequence shown here is derived from an EMBL/GenBank/DDBJ whole genome shotgun (WGS) entry which is preliminary data.</text>
</comment>
<organism evidence="3 4">
    <name type="scientific">Saccharata proteae CBS 121410</name>
    <dbReference type="NCBI Taxonomy" id="1314787"/>
    <lineage>
        <taxon>Eukaryota</taxon>
        <taxon>Fungi</taxon>
        <taxon>Dikarya</taxon>
        <taxon>Ascomycota</taxon>
        <taxon>Pezizomycotina</taxon>
        <taxon>Dothideomycetes</taxon>
        <taxon>Dothideomycetes incertae sedis</taxon>
        <taxon>Botryosphaeriales</taxon>
        <taxon>Saccharataceae</taxon>
        <taxon>Saccharata</taxon>
    </lineage>
</organism>
<dbReference type="Gene3D" id="1.10.10.60">
    <property type="entry name" value="Homeodomain-like"/>
    <property type="match status" value="1"/>
</dbReference>
<feature type="domain" description="Myb-like" evidence="2">
    <location>
        <begin position="600"/>
        <end position="660"/>
    </location>
</feature>
<dbReference type="PROSITE" id="PS50090">
    <property type="entry name" value="MYB_LIKE"/>
    <property type="match status" value="1"/>
</dbReference>
<feature type="region of interest" description="Disordered" evidence="1">
    <location>
        <begin position="696"/>
        <end position="716"/>
    </location>
</feature>
<dbReference type="SUPFAM" id="SSF46689">
    <property type="entry name" value="Homeodomain-like"/>
    <property type="match status" value="1"/>
</dbReference>
<feature type="compositionally biased region" description="Basic and acidic residues" evidence="1">
    <location>
        <begin position="562"/>
        <end position="582"/>
    </location>
</feature>
<feature type="compositionally biased region" description="Basic and acidic residues" evidence="1">
    <location>
        <begin position="471"/>
        <end position="504"/>
    </location>
</feature>
<feature type="compositionally biased region" description="Polar residues" evidence="1">
    <location>
        <begin position="79"/>
        <end position="93"/>
    </location>
</feature>
<protein>
    <recommendedName>
        <fullName evidence="2">Myb-like domain-containing protein</fullName>
    </recommendedName>
</protein>
<evidence type="ECO:0000313" key="4">
    <source>
        <dbReference type="Proteomes" id="UP000799776"/>
    </source>
</evidence>